<accession>A0A5M6CYB6</accession>
<dbReference type="Proteomes" id="UP000324479">
    <property type="component" value="Unassembled WGS sequence"/>
</dbReference>
<protein>
    <submittedName>
        <fullName evidence="3">DUF1583 domain-containing protein</fullName>
    </submittedName>
</protein>
<comment type="caution">
    <text evidence="3">The sequence shown here is derived from an EMBL/GenBank/DDBJ whole genome shotgun (WGS) entry which is preliminary data.</text>
</comment>
<evidence type="ECO:0000313" key="3">
    <source>
        <dbReference type="EMBL" id="KAA5538982.1"/>
    </source>
</evidence>
<sequence length="694" mass="76757">MHPMIRDFDWIRATMALICLVVADGPRRSAAQDEIAAATAQDETPLQISQQVFQDIRNRDLDAALTRLGAATDRVESIGDLLYSSLPAAAAGVHRMLAQQSSDEQYEWLQGWTLPDDKRQSIRLLTVPVPTEAPPKVFARSLRERPRDTTFAVASVGPVKGLFCSGWVLVQVADDLGRLARLRTTLEGLAEKGVRGAEELLMLAHLAGSRGDLDRVDRYLRSRVESGEAGQAELALAEVVDLAIASAGTLHEQTQPASESLLASMVERSGNDNAIDLRPMLRIAHAAAVQKYRGESSPEEMFRNRLEDWVPATVRSATDIVRGRRDGIWLTHEQHLLHLAGGAADVLFFRYPLQGDFDFICETQEGGSIGTDGGLVYGGLHFQTVGRKDQLLVWDADVKHLVTRVSPFARSDSDPVFNRVSIRSRGDICQFESNFHPVWFDDQAATSSPWLGLRSSGTKRPVFRNLQLTGDPVIPREVALISGDQLRGWQANFFGESLPPFRDARTDPAADDVAEDADWSIQSGELVGRKQATDEAAESPGLLRYQRPLLDGESFRYEFLAEGDASLVHPAVGRLAFLLEPTGIRVRWITTGDTEWTGLEPENAALEPLNRRGPRPLPLQDGQWNTVDVQRGDGKVRILLNDELVYERPLDTEVPTQAGLYRPARNGTTRVRNATLSGDWPETVPTELLRPLTR</sequence>
<proteinExistence type="predicted"/>
<dbReference type="EMBL" id="VWOX01000023">
    <property type="protein sequence ID" value="KAA5538982.1"/>
    <property type="molecule type" value="Genomic_DNA"/>
</dbReference>
<evidence type="ECO:0000313" key="4">
    <source>
        <dbReference type="Proteomes" id="UP000324479"/>
    </source>
</evidence>
<feature type="domain" description="DUF1581" evidence="1">
    <location>
        <begin position="419"/>
        <end position="502"/>
    </location>
</feature>
<evidence type="ECO:0000259" key="2">
    <source>
        <dbReference type="Pfam" id="PF20407"/>
    </source>
</evidence>
<gene>
    <name evidence="3" type="ORF">FYK55_25625</name>
</gene>
<dbReference type="Pfam" id="PF20407">
    <property type="entry name" value="DUF1583_N"/>
    <property type="match status" value="1"/>
</dbReference>
<evidence type="ECO:0000259" key="1">
    <source>
        <dbReference type="Pfam" id="PF07619"/>
    </source>
</evidence>
<feature type="domain" description="DUF1583" evidence="2">
    <location>
        <begin position="541"/>
        <end position="682"/>
    </location>
</feature>
<keyword evidence="4" id="KW-1185">Reference proteome</keyword>
<organism evidence="3 4">
    <name type="scientific">Roseiconus nitratireducens</name>
    <dbReference type="NCBI Taxonomy" id="2605748"/>
    <lineage>
        <taxon>Bacteria</taxon>
        <taxon>Pseudomonadati</taxon>
        <taxon>Planctomycetota</taxon>
        <taxon>Planctomycetia</taxon>
        <taxon>Pirellulales</taxon>
        <taxon>Pirellulaceae</taxon>
        <taxon>Roseiconus</taxon>
    </lineage>
</organism>
<dbReference type="Pfam" id="PF07619">
    <property type="entry name" value="DUF1581"/>
    <property type="match status" value="1"/>
</dbReference>
<reference evidence="3 4" key="1">
    <citation type="submission" date="2019-08" db="EMBL/GenBank/DDBJ databases">
        <authorList>
            <person name="Dhanesh K."/>
            <person name="Kumar G."/>
            <person name="Sasikala C."/>
            <person name="Venkata Ramana C."/>
        </authorList>
    </citation>
    <scope>NUCLEOTIDE SEQUENCE [LARGE SCALE GENOMIC DNA]</scope>
    <source>
        <strain evidence="3 4">JC645</strain>
    </source>
</reference>
<dbReference type="InterPro" id="IPR046518">
    <property type="entry name" value="DUF1583_N"/>
</dbReference>
<dbReference type="InterPro" id="IPR022660">
    <property type="entry name" value="DUF1581"/>
</dbReference>
<dbReference type="AlphaFoldDB" id="A0A5M6CYB6"/>
<name>A0A5M6CYB6_9BACT</name>